<organism evidence="2">
    <name type="scientific">uncultured Caudovirales phage</name>
    <dbReference type="NCBI Taxonomy" id="2100421"/>
    <lineage>
        <taxon>Viruses</taxon>
        <taxon>Duplodnaviria</taxon>
        <taxon>Heunggongvirae</taxon>
        <taxon>Uroviricota</taxon>
        <taxon>Caudoviricetes</taxon>
        <taxon>Peduoviridae</taxon>
        <taxon>Maltschvirus</taxon>
        <taxon>Maltschvirus maltsch</taxon>
    </lineage>
</organism>
<feature type="compositionally biased region" description="Low complexity" evidence="1">
    <location>
        <begin position="28"/>
        <end position="42"/>
    </location>
</feature>
<evidence type="ECO:0000256" key="1">
    <source>
        <dbReference type="SAM" id="MobiDB-lite"/>
    </source>
</evidence>
<gene>
    <name evidence="2" type="ORF">UFOVP411_13</name>
</gene>
<name>A0A6J5M2N6_9CAUD</name>
<sequence>MKRRAPALGAKSHQTKGGEGNAKADNPPATVKGGAVTAGGPKLTSRKMNQLSRTKTRG</sequence>
<feature type="compositionally biased region" description="Polar residues" evidence="1">
    <location>
        <begin position="46"/>
        <end position="58"/>
    </location>
</feature>
<proteinExistence type="predicted"/>
<accession>A0A6J5M2N6</accession>
<protein>
    <submittedName>
        <fullName evidence="2">Uncharacterized protein</fullName>
    </submittedName>
</protein>
<evidence type="ECO:0000313" key="2">
    <source>
        <dbReference type="EMBL" id="CAB4141014.1"/>
    </source>
</evidence>
<dbReference type="EMBL" id="LR796385">
    <property type="protein sequence ID" value="CAB4141014.1"/>
    <property type="molecule type" value="Genomic_DNA"/>
</dbReference>
<reference evidence="2" key="1">
    <citation type="submission" date="2020-04" db="EMBL/GenBank/DDBJ databases">
        <authorList>
            <person name="Chiriac C."/>
            <person name="Salcher M."/>
            <person name="Ghai R."/>
            <person name="Kavagutti S V."/>
        </authorList>
    </citation>
    <scope>NUCLEOTIDE SEQUENCE</scope>
</reference>
<feature type="region of interest" description="Disordered" evidence="1">
    <location>
        <begin position="1"/>
        <end position="58"/>
    </location>
</feature>